<name>A0ABQ1IHI3_9PROT</name>
<feature type="domain" description="ATP-grasp" evidence="3">
    <location>
        <begin position="344"/>
        <end position="587"/>
    </location>
</feature>
<proteinExistence type="predicted"/>
<organism evidence="5 6">
    <name type="scientific">Tistrella bauzanensis</name>
    <dbReference type="NCBI Taxonomy" id="657419"/>
    <lineage>
        <taxon>Bacteria</taxon>
        <taxon>Pseudomonadati</taxon>
        <taxon>Pseudomonadota</taxon>
        <taxon>Alphaproteobacteria</taxon>
        <taxon>Geminicoccales</taxon>
        <taxon>Geminicoccaceae</taxon>
        <taxon>Tistrella</taxon>
    </lineage>
</organism>
<feature type="region of interest" description="Disordered" evidence="2">
    <location>
        <begin position="1"/>
        <end position="41"/>
    </location>
</feature>
<gene>
    <name evidence="5" type="ORF">GCM10011505_24050</name>
</gene>
<keyword evidence="6" id="KW-1185">Reference proteome</keyword>
<comment type="caution">
    <text evidence="5">The sequence shown here is derived from an EMBL/GenBank/DDBJ whole genome shotgun (WGS) entry which is preliminary data.</text>
</comment>
<dbReference type="InterPro" id="IPR016181">
    <property type="entry name" value="Acyl_CoA_acyltransferase"/>
</dbReference>
<dbReference type="Gene3D" id="3.30.470.20">
    <property type="entry name" value="ATP-grasp fold, B domain"/>
    <property type="match status" value="2"/>
</dbReference>
<dbReference type="RefSeq" id="WP_188578114.1">
    <property type="nucleotide sequence ID" value="NZ_BMDZ01000025.1"/>
</dbReference>
<keyword evidence="1" id="KW-0547">Nucleotide-binding</keyword>
<evidence type="ECO:0000256" key="2">
    <source>
        <dbReference type="SAM" id="MobiDB-lite"/>
    </source>
</evidence>
<feature type="compositionally biased region" description="Basic and acidic residues" evidence="2">
    <location>
        <begin position="1"/>
        <end position="20"/>
    </location>
</feature>
<dbReference type="InterPro" id="IPR000182">
    <property type="entry name" value="GNAT_dom"/>
</dbReference>
<dbReference type="Pfam" id="PF08443">
    <property type="entry name" value="RimK"/>
    <property type="match status" value="1"/>
</dbReference>
<dbReference type="EMBL" id="BMDZ01000025">
    <property type="protein sequence ID" value="GGB41811.1"/>
    <property type="molecule type" value="Genomic_DNA"/>
</dbReference>
<dbReference type="SUPFAM" id="SSF55729">
    <property type="entry name" value="Acyl-CoA N-acyltransferases (Nat)"/>
    <property type="match status" value="1"/>
</dbReference>
<evidence type="ECO:0000313" key="5">
    <source>
        <dbReference type="EMBL" id="GGB41811.1"/>
    </source>
</evidence>
<evidence type="ECO:0000313" key="6">
    <source>
        <dbReference type="Proteomes" id="UP000603352"/>
    </source>
</evidence>
<dbReference type="Pfam" id="PF00583">
    <property type="entry name" value="Acetyltransf_1"/>
    <property type="match status" value="1"/>
</dbReference>
<accession>A0ABQ1IHI3</accession>
<dbReference type="Gene3D" id="3.40.630.30">
    <property type="match status" value="1"/>
</dbReference>
<dbReference type="NCBIfam" id="TIGR03103">
    <property type="entry name" value="trio_acet_GNAT"/>
    <property type="match status" value="1"/>
</dbReference>
<dbReference type="InterPro" id="IPR017534">
    <property type="entry name" value="GNAT-acetyltransferase"/>
</dbReference>
<dbReference type="SUPFAM" id="SSF56059">
    <property type="entry name" value="Glutathione synthetase ATP-binding domain-like"/>
    <property type="match status" value="1"/>
</dbReference>
<dbReference type="PROSITE" id="PS50975">
    <property type="entry name" value="ATP_GRASP"/>
    <property type="match status" value="1"/>
</dbReference>
<dbReference type="InterPro" id="IPR011761">
    <property type="entry name" value="ATP-grasp"/>
</dbReference>
<evidence type="ECO:0000259" key="4">
    <source>
        <dbReference type="PROSITE" id="PS51186"/>
    </source>
</evidence>
<keyword evidence="1" id="KW-0067">ATP-binding</keyword>
<protein>
    <submittedName>
        <fullName evidence="5">GNAT family N-acetyltransferase</fullName>
    </submittedName>
</protein>
<dbReference type="Proteomes" id="UP000603352">
    <property type="component" value="Unassembled WGS sequence"/>
</dbReference>
<sequence length="604" mass="66168">MTRRSPRDPRPRDPRLDRKSGPSVAGWRSGGKSAGRATASPYSRTEASVDLGWGRLIFGQTFDDNRKLADAIRMEEEGKRDVALYLAEPHVLLSLAPQELFLDPSHTFRLWLDQYRPAPARRRGFTIRRLRTAEEADEVDRIYRARRMVPVSQDMAMALRRSRTVTQLVAVETATGRIVGTVMGVDHVHAFGDQEGGASLWALAVDPQASLPGIGSSLTLHLAGHFLARGRAYMDLSVMHDNAEAIALYEKLGFQRVPVFCVKRKNPINETLFIGPSPADELNPYARILVDEARRRGIAVEVLDASRGYFTLSFGGRAITCRESLTELTSAIAMSRCQDKRVTRSVLAKAGLRVPEQVTASDLARAETFLARHGRVVVKPVDGEQGRGVQVDIRDNDTLANACRALNEQGVTGLVESFVEGEDLRIIVIDGEVVAAALRKPAEITANGTDTIRALIEARSRRRAAATGGESRIPMDDETTRAVAEAGFTMDDVPAAGQVIRVRKTANLHTGGTIHDVTAELHPALADAAIRAARALDIPVVGMDFMVPAPDQPTYWIIEANERAGLANHEPQPTAERFIDFLFPQTATRRRHHPAATDAAEETA</sequence>
<evidence type="ECO:0000259" key="3">
    <source>
        <dbReference type="PROSITE" id="PS50975"/>
    </source>
</evidence>
<dbReference type="InterPro" id="IPR013651">
    <property type="entry name" value="ATP-grasp_RimK-type"/>
</dbReference>
<dbReference type="PROSITE" id="PS51186">
    <property type="entry name" value="GNAT"/>
    <property type="match status" value="1"/>
</dbReference>
<reference evidence="6" key="1">
    <citation type="journal article" date="2019" name="Int. J. Syst. Evol. Microbiol.">
        <title>The Global Catalogue of Microorganisms (GCM) 10K type strain sequencing project: providing services to taxonomists for standard genome sequencing and annotation.</title>
        <authorList>
            <consortium name="The Broad Institute Genomics Platform"/>
            <consortium name="The Broad Institute Genome Sequencing Center for Infectious Disease"/>
            <person name="Wu L."/>
            <person name="Ma J."/>
        </authorList>
    </citation>
    <scope>NUCLEOTIDE SEQUENCE [LARGE SCALE GENOMIC DNA]</scope>
    <source>
        <strain evidence="6">CGMCC 1.10188</strain>
    </source>
</reference>
<feature type="domain" description="N-acetyltransferase" evidence="4">
    <location>
        <begin position="128"/>
        <end position="275"/>
    </location>
</feature>
<dbReference type="PANTHER" id="PTHR21621:SF0">
    <property type="entry name" value="BETA-CITRYLGLUTAMATE SYNTHASE B-RELATED"/>
    <property type="match status" value="1"/>
</dbReference>
<dbReference type="PANTHER" id="PTHR21621">
    <property type="entry name" value="RIBOSOMAL PROTEIN S6 MODIFICATION PROTEIN"/>
    <property type="match status" value="1"/>
</dbReference>
<evidence type="ECO:0000256" key="1">
    <source>
        <dbReference type="PROSITE-ProRule" id="PRU00409"/>
    </source>
</evidence>